<dbReference type="GO" id="GO:0003677">
    <property type="term" value="F:DNA binding"/>
    <property type="evidence" value="ECO:0007669"/>
    <property type="project" value="InterPro"/>
</dbReference>
<dbReference type="PANTHER" id="PTHR23022:SF135">
    <property type="entry name" value="SI:DKEY-77F5.3"/>
    <property type="match status" value="1"/>
</dbReference>
<gene>
    <name evidence="3" type="ORF">EVAR_101088_1</name>
</gene>
<feature type="domain" description="Transposase Tc1-like" evidence="2">
    <location>
        <begin position="72"/>
        <end position="141"/>
    </location>
</feature>
<proteinExistence type="predicted"/>
<comment type="caution">
    <text evidence="3">The sequence shown here is derived from an EMBL/GenBank/DDBJ whole genome shotgun (WGS) entry which is preliminary data.</text>
</comment>
<dbReference type="InterPro" id="IPR002492">
    <property type="entry name" value="Transposase_Tc1-like"/>
</dbReference>
<dbReference type="STRING" id="151549.A0A4C1TCH4"/>
<dbReference type="OrthoDB" id="4843387at2759"/>
<dbReference type="GO" id="GO:0006313">
    <property type="term" value="P:DNA transposition"/>
    <property type="evidence" value="ECO:0007669"/>
    <property type="project" value="InterPro"/>
</dbReference>
<protein>
    <submittedName>
        <fullName evidence="3">Transposable element Tcb1 transposase</fullName>
    </submittedName>
</protein>
<dbReference type="GO" id="GO:0005634">
    <property type="term" value="C:nucleus"/>
    <property type="evidence" value="ECO:0007669"/>
    <property type="project" value="UniProtKB-SubCell"/>
</dbReference>
<dbReference type="InterPro" id="IPR052338">
    <property type="entry name" value="Transposase_5"/>
</dbReference>
<keyword evidence="4" id="KW-1185">Reference proteome</keyword>
<evidence type="ECO:0000259" key="2">
    <source>
        <dbReference type="Pfam" id="PF01498"/>
    </source>
</evidence>
<sequence>MSSKQAETTDSQRKIILHLHSQGKSYAQIGEIVERSRFTVRSIVKRFKGGKNFNSASRSGRPRALTDRESKQIVRKVKENPKKTSTEIAAEVKHEFGKAIHPMTVRRVLHEANYSARVARRKPLVSLINQKKRLNYAKEFSNKPISFWDEVLFSDESKFNIFGLMSPLPLEKAQYRI</sequence>
<dbReference type="AlphaFoldDB" id="A0A4C1TCH4"/>
<dbReference type="Pfam" id="PF01498">
    <property type="entry name" value="HTH_Tnp_Tc3_2"/>
    <property type="match status" value="1"/>
</dbReference>
<dbReference type="Gene3D" id="3.30.420.10">
    <property type="entry name" value="Ribonuclease H-like superfamily/Ribonuclease H"/>
    <property type="match status" value="1"/>
</dbReference>
<evidence type="ECO:0000256" key="1">
    <source>
        <dbReference type="ARBA" id="ARBA00004123"/>
    </source>
</evidence>
<evidence type="ECO:0000313" key="3">
    <source>
        <dbReference type="EMBL" id="GBP11148.1"/>
    </source>
</evidence>
<dbReference type="InterPro" id="IPR009057">
    <property type="entry name" value="Homeodomain-like_sf"/>
</dbReference>
<accession>A0A4C1TCH4</accession>
<evidence type="ECO:0000313" key="4">
    <source>
        <dbReference type="Proteomes" id="UP000299102"/>
    </source>
</evidence>
<dbReference type="InterPro" id="IPR036388">
    <property type="entry name" value="WH-like_DNA-bd_sf"/>
</dbReference>
<organism evidence="3 4">
    <name type="scientific">Eumeta variegata</name>
    <name type="common">Bagworm moth</name>
    <name type="synonym">Eumeta japonica</name>
    <dbReference type="NCBI Taxonomy" id="151549"/>
    <lineage>
        <taxon>Eukaryota</taxon>
        <taxon>Metazoa</taxon>
        <taxon>Ecdysozoa</taxon>
        <taxon>Arthropoda</taxon>
        <taxon>Hexapoda</taxon>
        <taxon>Insecta</taxon>
        <taxon>Pterygota</taxon>
        <taxon>Neoptera</taxon>
        <taxon>Endopterygota</taxon>
        <taxon>Lepidoptera</taxon>
        <taxon>Glossata</taxon>
        <taxon>Ditrysia</taxon>
        <taxon>Tineoidea</taxon>
        <taxon>Psychidae</taxon>
        <taxon>Oiketicinae</taxon>
        <taxon>Eumeta</taxon>
    </lineage>
</organism>
<dbReference type="EMBL" id="BGZK01004834">
    <property type="protein sequence ID" value="GBP11148.1"/>
    <property type="molecule type" value="Genomic_DNA"/>
</dbReference>
<dbReference type="PANTHER" id="PTHR23022">
    <property type="entry name" value="TRANSPOSABLE ELEMENT-RELATED"/>
    <property type="match status" value="1"/>
</dbReference>
<dbReference type="Gene3D" id="1.10.10.10">
    <property type="entry name" value="Winged helix-like DNA-binding domain superfamily/Winged helix DNA-binding domain"/>
    <property type="match status" value="1"/>
</dbReference>
<dbReference type="GO" id="GO:0015074">
    <property type="term" value="P:DNA integration"/>
    <property type="evidence" value="ECO:0007669"/>
    <property type="project" value="InterPro"/>
</dbReference>
<dbReference type="Proteomes" id="UP000299102">
    <property type="component" value="Unassembled WGS sequence"/>
</dbReference>
<dbReference type="InterPro" id="IPR036397">
    <property type="entry name" value="RNaseH_sf"/>
</dbReference>
<reference evidence="3 4" key="1">
    <citation type="journal article" date="2019" name="Commun. Biol.">
        <title>The bagworm genome reveals a unique fibroin gene that provides high tensile strength.</title>
        <authorList>
            <person name="Kono N."/>
            <person name="Nakamura H."/>
            <person name="Ohtoshi R."/>
            <person name="Tomita M."/>
            <person name="Numata K."/>
            <person name="Arakawa K."/>
        </authorList>
    </citation>
    <scope>NUCLEOTIDE SEQUENCE [LARGE SCALE GENOMIC DNA]</scope>
</reference>
<dbReference type="Pfam" id="PF13384">
    <property type="entry name" value="HTH_23"/>
    <property type="match status" value="1"/>
</dbReference>
<comment type="subcellular location">
    <subcellularLocation>
        <location evidence="1">Nucleus</location>
    </subcellularLocation>
</comment>
<name>A0A4C1TCH4_EUMVA</name>
<dbReference type="SUPFAM" id="SSF46689">
    <property type="entry name" value="Homeodomain-like"/>
    <property type="match status" value="1"/>
</dbReference>